<keyword evidence="3" id="KW-1185">Reference proteome</keyword>
<reference evidence="2 3" key="1">
    <citation type="journal article" date="2007" name="Genome Res.">
        <title>Genome characteristics of facultatively symbiotic Frankia sp. strains reflect host range and host plant biogeography.</title>
        <authorList>
            <person name="Normand P."/>
            <person name="Lapierre P."/>
            <person name="Tisa L.S."/>
            <person name="Gogarten J.P."/>
            <person name="Alloisio N."/>
            <person name="Bagnarol E."/>
            <person name="Bassi C.A."/>
            <person name="Berry A.M."/>
            <person name="Bickhart D.M."/>
            <person name="Choisne N."/>
            <person name="Couloux A."/>
            <person name="Cournoyer B."/>
            <person name="Cruveiller S."/>
            <person name="Daubin V."/>
            <person name="Demange N."/>
            <person name="Francino M.P."/>
            <person name="Goltsman E."/>
            <person name="Huang Y."/>
            <person name="Kopp O.R."/>
            <person name="Labarre L."/>
            <person name="Lapidus A."/>
            <person name="Lavire C."/>
            <person name="Marechal J."/>
            <person name="Martinez M."/>
            <person name="Mastronunzio J.E."/>
            <person name="Mullin B.C."/>
            <person name="Niemann J."/>
            <person name="Pujic P."/>
            <person name="Rawnsley T."/>
            <person name="Rouy Z."/>
            <person name="Schenowitz C."/>
            <person name="Sellstedt A."/>
            <person name="Tavares F."/>
            <person name="Tomkins J.P."/>
            <person name="Vallenet D."/>
            <person name="Valverde C."/>
            <person name="Wall L.G."/>
            <person name="Wang Y."/>
            <person name="Medigue C."/>
            <person name="Benson D.R."/>
        </authorList>
    </citation>
    <scope>NUCLEOTIDE SEQUENCE [LARGE SCALE GENOMIC DNA]</scope>
    <source>
        <strain evidence="3">DSM 45986 / CECT 9034 / ACN14a</strain>
    </source>
</reference>
<dbReference type="AlphaFoldDB" id="Q0RRM1"/>
<dbReference type="EMBL" id="CT573213">
    <property type="protein sequence ID" value="CAJ59796.1"/>
    <property type="molecule type" value="Genomic_DNA"/>
</dbReference>
<dbReference type="KEGG" id="fal:FRAAL1132"/>
<feature type="compositionally biased region" description="Low complexity" evidence="1">
    <location>
        <begin position="58"/>
        <end position="68"/>
    </location>
</feature>
<evidence type="ECO:0000256" key="1">
    <source>
        <dbReference type="SAM" id="MobiDB-lite"/>
    </source>
</evidence>
<proteinExistence type="predicted"/>
<organism evidence="2 3">
    <name type="scientific">Frankia alni (strain DSM 45986 / CECT 9034 / ACN14a)</name>
    <dbReference type="NCBI Taxonomy" id="326424"/>
    <lineage>
        <taxon>Bacteria</taxon>
        <taxon>Bacillati</taxon>
        <taxon>Actinomycetota</taxon>
        <taxon>Actinomycetes</taxon>
        <taxon>Frankiales</taxon>
        <taxon>Frankiaceae</taxon>
        <taxon>Frankia</taxon>
    </lineage>
</organism>
<accession>Q0RRM1</accession>
<name>Q0RRM1_FRAAA</name>
<protein>
    <submittedName>
        <fullName evidence="2">Uncharacterized protein</fullName>
    </submittedName>
</protein>
<gene>
    <name evidence="2" type="ordered locus">FRAAL1132</name>
</gene>
<feature type="region of interest" description="Disordered" evidence="1">
    <location>
        <begin position="52"/>
        <end position="95"/>
    </location>
</feature>
<sequence length="95" mass="9987">MWEARATPGRLTDLRDWAVAALGGRKGEVYLSRQPGGDLVVMILRLPDAAPTDVAAGPDTATTNEPATAPLPPPPDGLVAGTPHAWPFHQVHPAH</sequence>
<evidence type="ECO:0000313" key="2">
    <source>
        <dbReference type="EMBL" id="CAJ59796.1"/>
    </source>
</evidence>
<dbReference type="HOGENOM" id="CLU_2368723_0_0_11"/>
<evidence type="ECO:0000313" key="3">
    <source>
        <dbReference type="Proteomes" id="UP000000657"/>
    </source>
</evidence>
<dbReference type="Proteomes" id="UP000000657">
    <property type="component" value="Chromosome"/>
</dbReference>